<keyword evidence="3" id="KW-1185">Reference proteome</keyword>
<accession>A0A1J4MGG0</accession>
<dbReference type="RefSeq" id="XP_028873680.1">
    <property type="nucleotide sequence ID" value="XM_029018453.1"/>
</dbReference>
<dbReference type="InterPro" id="IPR052348">
    <property type="entry name" value="Metallopeptidase_M50B"/>
</dbReference>
<dbReference type="PANTHER" id="PTHR35864:SF1">
    <property type="entry name" value="ZINC METALLOPROTEASE YWHC-RELATED"/>
    <property type="match status" value="1"/>
</dbReference>
<dbReference type="OrthoDB" id="10531335at2759"/>
<feature type="transmembrane region" description="Helical" evidence="1">
    <location>
        <begin position="128"/>
        <end position="152"/>
    </location>
</feature>
<feature type="transmembrane region" description="Helical" evidence="1">
    <location>
        <begin position="172"/>
        <end position="198"/>
    </location>
</feature>
<feature type="transmembrane region" description="Helical" evidence="1">
    <location>
        <begin position="79"/>
        <end position="108"/>
    </location>
</feature>
<feature type="transmembrane region" description="Helical" evidence="1">
    <location>
        <begin position="210"/>
        <end position="227"/>
    </location>
</feature>
<comment type="caution">
    <text evidence="2">The sequence shown here is derived from an EMBL/GenBank/DDBJ whole genome shotgun (WGS) entry which is preliminary data.</text>
</comment>
<keyword evidence="1" id="KW-0812">Transmembrane</keyword>
<dbReference type="VEuPathDB" id="CryptoDB:cubi_01441"/>
<dbReference type="PANTHER" id="PTHR35864">
    <property type="entry name" value="ZINC METALLOPROTEASE MJ0611-RELATED"/>
    <property type="match status" value="1"/>
</dbReference>
<feature type="transmembrane region" description="Helical" evidence="1">
    <location>
        <begin position="258"/>
        <end position="281"/>
    </location>
</feature>
<dbReference type="AlphaFoldDB" id="A0A1J4MGG0"/>
<evidence type="ECO:0000313" key="2">
    <source>
        <dbReference type="EMBL" id="OII72108.1"/>
    </source>
</evidence>
<dbReference type="EMBL" id="LRBP01000025">
    <property type="protein sequence ID" value="OII72108.1"/>
    <property type="molecule type" value="Genomic_DNA"/>
</dbReference>
<evidence type="ECO:0000313" key="3">
    <source>
        <dbReference type="Proteomes" id="UP000186176"/>
    </source>
</evidence>
<feature type="transmembrane region" description="Helical" evidence="1">
    <location>
        <begin position="46"/>
        <end position="73"/>
    </location>
</feature>
<keyword evidence="1" id="KW-1133">Transmembrane helix</keyword>
<keyword evidence="1" id="KW-0472">Membrane</keyword>
<proteinExistence type="predicted"/>
<reference evidence="2 3" key="1">
    <citation type="submission" date="2016-10" db="EMBL/GenBank/DDBJ databases">
        <title>Reductive evolution of mitochondrial metabolism and differential evolution of invasion-related proteins in Cryptosporidium.</title>
        <authorList>
            <person name="Liu S."/>
            <person name="Roellig D.M."/>
            <person name="Guo Y."/>
            <person name="Li N."/>
            <person name="Frace M.A."/>
            <person name="Tang K."/>
            <person name="Zhang L."/>
            <person name="Feng Y."/>
            <person name="Xiao L."/>
        </authorList>
    </citation>
    <scope>NUCLEOTIDE SEQUENCE [LARGE SCALE GENOMIC DNA]</scope>
    <source>
        <strain evidence="2">39726</strain>
    </source>
</reference>
<protein>
    <submittedName>
        <fullName evidence="2">Tetratricopeptide repeat-containing protein</fullName>
    </submittedName>
</protein>
<organism evidence="2 3">
    <name type="scientific">Cryptosporidium ubiquitum</name>
    <dbReference type="NCBI Taxonomy" id="857276"/>
    <lineage>
        <taxon>Eukaryota</taxon>
        <taxon>Sar</taxon>
        <taxon>Alveolata</taxon>
        <taxon>Apicomplexa</taxon>
        <taxon>Conoidasida</taxon>
        <taxon>Coccidia</taxon>
        <taxon>Eucoccidiorida</taxon>
        <taxon>Eimeriorina</taxon>
        <taxon>Cryptosporidiidae</taxon>
        <taxon>Cryptosporidium</taxon>
    </lineage>
</organism>
<sequence length="295" mass="33454">MSDQKITIINGELCRVANTKRNEVSDESSLLPYSINTRVAREENNFFNMTCLSVSILFWIALLTWISLGALLLFFKSSIIGYCFHLLTFLISLLMSESTKTLIAYMLLKNNYDESSRLRNYLSLNPGILISAFDPTSFIVMASTFFLLGIPMLNIKQLINYEALTPNWKKSFVAISGPLFHFIFGLILSSIHIIGFFLIDDMFLKGLTQFLILGMRLQAFLTVINIIPLPPVTDGYKAISPYLPEGITRDISNAKNTFIFFVLSTILFIFISQSSLVINTVDFIVKKVYLMDHTI</sequence>
<dbReference type="Proteomes" id="UP000186176">
    <property type="component" value="Unassembled WGS sequence"/>
</dbReference>
<gene>
    <name evidence="2" type="ORF">cubi_01441</name>
</gene>
<dbReference type="GeneID" id="39978232"/>
<evidence type="ECO:0000256" key="1">
    <source>
        <dbReference type="SAM" id="Phobius"/>
    </source>
</evidence>
<name>A0A1J4MGG0_9CRYT</name>